<name>A0A972SN96_9BURK</name>
<organism evidence="1 2">
    <name type="scientific">Paraburkholderia elongata</name>
    <dbReference type="NCBI Taxonomy" id="2675747"/>
    <lineage>
        <taxon>Bacteria</taxon>
        <taxon>Pseudomonadati</taxon>
        <taxon>Pseudomonadota</taxon>
        <taxon>Betaproteobacteria</taxon>
        <taxon>Burkholderiales</taxon>
        <taxon>Burkholderiaceae</taxon>
        <taxon>Paraburkholderia</taxon>
    </lineage>
</organism>
<sequence length="154" mass="16996">MVITAPAQEPKTPWNPSRSATARVTGALPVPTDCPNCGGNVRLVGNEVIYGRPFGDWPWAYKCDDPECNSYVGLHPFTNIPLGTLADAATREARKSAKAAFNPLWQSGRMTRKQAYAWLAGALRIKDVNKCHIGWFGVEQCRAVEAAINNRRKR</sequence>
<comment type="caution">
    <text evidence="1">The sequence shown here is derived from an EMBL/GenBank/DDBJ whole genome shotgun (WGS) entry which is preliminary data.</text>
</comment>
<evidence type="ECO:0000313" key="1">
    <source>
        <dbReference type="EMBL" id="NPT59710.1"/>
    </source>
</evidence>
<evidence type="ECO:0000313" key="2">
    <source>
        <dbReference type="Proteomes" id="UP000655523"/>
    </source>
</evidence>
<accession>A0A972SN96</accession>
<dbReference type="Pfam" id="PF11672">
    <property type="entry name" value="DUF3268"/>
    <property type="match status" value="1"/>
</dbReference>
<dbReference type="AlphaFoldDB" id="A0A972SN96"/>
<gene>
    <name evidence="1" type="ORF">GNZ13_35440</name>
</gene>
<keyword evidence="2" id="KW-1185">Reference proteome</keyword>
<protein>
    <submittedName>
        <fullName evidence="1">Uncharacterized protein</fullName>
    </submittedName>
</protein>
<dbReference type="EMBL" id="WOEZ01000196">
    <property type="protein sequence ID" value="NPT59710.1"/>
    <property type="molecule type" value="Genomic_DNA"/>
</dbReference>
<dbReference type="Proteomes" id="UP000655523">
    <property type="component" value="Unassembled WGS sequence"/>
</dbReference>
<proteinExistence type="predicted"/>
<reference evidence="1 2" key="1">
    <citation type="submission" date="2019-11" db="EMBL/GenBank/DDBJ databases">
        <title>Metabolism of dissolved organic matter in forest soils.</title>
        <authorList>
            <person name="Cyle K.T."/>
            <person name="Wilhelm R.C."/>
            <person name="Martinez C.E."/>
        </authorList>
    </citation>
    <scope>NUCLEOTIDE SEQUENCE [LARGE SCALE GENOMIC DNA]</scope>
    <source>
        <strain evidence="1 2">5N</strain>
    </source>
</reference>
<dbReference type="InterPro" id="IPR021686">
    <property type="entry name" value="DUF3268"/>
</dbReference>